<dbReference type="EMBL" id="JACHNE010000001">
    <property type="protein sequence ID" value="MBB5792373.1"/>
    <property type="molecule type" value="Genomic_DNA"/>
</dbReference>
<feature type="compositionally biased region" description="Basic residues" evidence="1">
    <location>
        <begin position="55"/>
        <end position="68"/>
    </location>
</feature>
<feature type="region of interest" description="Disordered" evidence="1">
    <location>
        <begin position="1"/>
        <end position="68"/>
    </location>
</feature>
<evidence type="ECO:0000256" key="1">
    <source>
        <dbReference type="SAM" id="MobiDB-lite"/>
    </source>
</evidence>
<dbReference type="Proteomes" id="UP000590647">
    <property type="component" value="Unassembled WGS sequence"/>
</dbReference>
<evidence type="ECO:0000313" key="2">
    <source>
        <dbReference type="EMBL" id="MBB5792373.1"/>
    </source>
</evidence>
<gene>
    <name evidence="2" type="ORF">HDA41_000337</name>
</gene>
<dbReference type="AlphaFoldDB" id="A0A7W9LQE4"/>
<comment type="caution">
    <text evidence="2">The sequence shown here is derived from an EMBL/GenBank/DDBJ whole genome shotgun (WGS) entry which is preliminary data.</text>
</comment>
<organism evidence="2 3">
    <name type="scientific">Streptomyces caelestis</name>
    <dbReference type="NCBI Taxonomy" id="36816"/>
    <lineage>
        <taxon>Bacteria</taxon>
        <taxon>Bacillati</taxon>
        <taxon>Actinomycetota</taxon>
        <taxon>Actinomycetes</taxon>
        <taxon>Kitasatosporales</taxon>
        <taxon>Streptomycetaceae</taxon>
        <taxon>Streptomyces</taxon>
    </lineage>
</organism>
<keyword evidence="3" id="KW-1185">Reference proteome</keyword>
<dbReference type="RefSeq" id="WP_184979911.1">
    <property type="nucleotide sequence ID" value="NZ_JACHNE010000001.1"/>
</dbReference>
<protein>
    <submittedName>
        <fullName evidence="2">Uncharacterized protein</fullName>
    </submittedName>
</protein>
<name>A0A7W9LQE4_9ACTN</name>
<evidence type="ECO:0000313" key="3">
    <source>
        <dbReference type="Proteomes" id="UP000590647"/>
    </source>
</evidence>
<proteinExistence type="predicted"/>
<sequence length="68" mass="7102">MTAEQTSPQPAFGSYETYGSSDRPGIEPGTLGSHPVAGEAVSPPPRSGPDEPGRHAARGPSRSRTRRT</sequence>
<reference evidence="2 3" key="1">
    <citation type="submission" date="2020-08" db="EMBL/GenBank/DDBJ databases">
        <title>Sequencing the genomes of 1000 actinobacteria strains.</title>
        <authorList>
            <person name="Klenk H.-P."/>
        </authorList>
    </citation>
    <scope>NUCLEOTIDE SEQUENCE [LARGE SCALE GENOMIC DNA]</scope>
    <source>
        <strain evidence="2 3">DSM 40084</strain>
    </source>
</reference>
<accession>A0A7W9LQE4</accession>